<name>A0A1G9CWD5_9GAMM</name>
<evidence type="ECO:0000313" key="3">
    <source>
        <dbReference type="EMBL" id="SDK56008.1"/>
    </source>
</evidence>
<dbReference type="AlphaFoldDB" id="A0A1G9CWD5"/>
<feature type="chain" id="PRO_5011655529" evidence="2">
    <location>
        <begin position="25"/>
        <end position="178"/>
    </location>
</feature>
<sequence>MKAYKNLVFMAVFLSSQAAIPALAQSSDELDVTVVEADESAADVVNEIELPESASDTARMAVEEGGLAVADAARAGELGRDEELEEELEKAANGVANAEEAALRAEQALLEATANANEAAAEAIKNALSSGASAEEILENIPADVMENLPEDIQEQLNEALDNIPEVETPEVETPAGG</sequence>
<evidence type="ECO:0000256" key="1">
    <source>
        <dbReference type="SAM" id="Coils"/>
    </source>
</evidence>
<evidence type="ECO:0000313" key="4">
    <source>
        <dbReference type="Proteomes" id="UP000199305"/>
    </source>
</evidence>
<keyword evidence="4" id="KW-1185">Reference proteome</keyword>
<protein>
    <submittedName>
        <fullName evidence="3">Uncharacterized protein</fullName>
    </submittedName>
</protein>
<accession>A0A1G9CWD5</accession>
<dbReference type="STRING" id="658219.SAMN05216212_2649"/>
<reference evidence="4" key="1">
    <citation type="submission" date="2016-10" db="EMBL/GenBank/DDBJ databases">
        <authorList>
            <person name="Varghese N."/>
            <person name="Submissions S."/>
        </authorList>
    </citation>
    <scope>NUCLEOTIDE SEQUENCE [LARGE SCALE GENOMIC DNA]</scope>
    <source>
        <strain evidence="4">CGMCC 1.10658</strain>
    </source>
</reference>
<feature type="signal peptide" evidence="2">
    <location>
        <begin position="1"/>
        <end position="24"/>
    </location>
</feature>
<keyword evidence="1" id="KW-0175">Coiled coil</keyword>
<gene>
    <name evidence="3" type="ORF">SAMN05216212_2649</name>
</gene>
<dbReference type="Proteomes" id="UP000199305">
    <property type="component" value="Unassembled WGS sequence"/>
</dbReference>
<evidence type="ECO:0000256" key="2">
    <source>
        <dbReference type="SAM" id="SignalP"/>
    </source>
</evidence>
<proteinExistence type="predicted"/>
<keyword evidence="2" id="KW-0732">Signal</keyword>
<organism evidence="3 4">
    <name type="scientific">Microbulbifer yueqingensis</name>
    <dbReference type="NCBI Taxonomy" id="658219"/>
    <lineage>
        <taxon>Bacteria</taxon>
        <taxon>Pseudomonadati</taxon>
        <taxon>Pseudomonadota</taxon>
        <taxon>Gammaproteobacteria</taxon>
        <taxon>Cellvibrionales</taxon>
        <taxon>Microbulbiferaceae</taxon>
        <taxon>Microbulbifer</taxon>
    </lineage>
</organism>
<dbReference type="EMBL" id="FNFH01000005">
    <property type="protein sequence ID" value="SDK56008.1"/>
    <property type="molecule type" value="Genomic_DNA"/>
</dbReference>
<feature type="coiled-coil region" evidence="1">
    <location>
        <begin position="81"/>
        <end position="122"/>
    </location>
</feature>